<proteinExistence type="predicted"/>
<gene>
    <name evidence="2" type="ORF">NDU88_001285</name>
</gene>
<sequence>MEHETCPTAPARSRALHGAQDSPNSHRKESADSSTYRYPASDMGLKKKYVYSQEFRNSRVIQTKKIVLGLIKTKQQGGVGAVLYLIAKSCSNERETDFRPHGIIDSFFIIDHSFGFCLP</sequence>
<organism evidence="2 3">
    <name type="scientific">Pleurodeles waltl</name>
    <name type="common">Iberian ribbed newt</name>
    <dbReference type="NCBI Taxonomy" id="8319"/>
    <lineage>
        <taxon>Eukaryota</taxon>
        <taxon>Metazoa</taxon>
        <taxon>Chordata</taxon>
        <taxon>Craniata</taxon>
        <taxon>Vertebrata</taxon>
        <taxon>Euteleostomi</taxon>
        <taxon>Amphibia</taxon>
        <taxon>Batrachia</taxon>
        <taxon>Caudata</taxon>
        <taxon>Salamandroidea</taxon>
        <taxon>Salamandridae</taxon>
        <taxon>Pleurodelinae</taxon>
        <taxon>Pleurodeles</taxon>
    </lineage>
</organism>
<comment type="caution">
    <text evidence="2">The sequence shown here is derived from an EMBL/GenBank/DDBJ whole genome shotgun (WGS) entry which is preliminary data.</text>
</comment>
<feature type="region of interest" description="Disordered" evidence="1">
    <location>
        <begin position="1"/>
        <end position="37"/>
    </location>
</feature>
<evidence type="ECO:0000313" key="3">
    <source>
        <dbReference type="Proteomes" id="UP001066276"/>
    </source>
</evidence>
<reference evidence="2" key="1">
    <citation type="journal article" date="2022" name="bioRxiv">
        <title>Sequencing and chromosome-scale assembly of the giantPleurodeles waltlgenome.</title>
        <authorList>
            <person name="Brown T."/>
            <person name="Elewa A."/>
            <person name="Iarovenko S."/>
            <person name="Subramanian E."/>
            <person name="Araus A.J."/>
            <person name="Petzold A."/>
            <person name="Susuki M."/>
            <person name="Suzuki K.-i.T."/>
            <person name="Hayashi T."/>
            <person name="Toyoda A."/>
            <person name="Oliveira C."/>
            <person name="Osipova E."/>
            <person name="Leigh N.D."/>
            <person name="Simon A."/>
            <person name="Yun M.H."/>
        </authorList>
    </citation>
    <scope>NUCLEOTIDE SEQUENCE</scope>
    <source>
        <strain evidence="2">20211129_DDA</strain>
        <tissue evidence="2">Liver</tissue>
    </source>
</reference>
<evidence type="ECO:0000256" key="1">
    <source>
        <dbReference type="SAM" id="MobiDB-lite"/>
    </source>
</evidence>
<name>A0AAV7W0L1_PLEWA</name>
<protein>
    <submittedName>
        <fullName evidence="2">Uncharacterized protein</fullName>
    </submittedName>
</protein>
<evidence type="ECO:0000313" key="2">
    <source>
        <dbReference type="EMBL" id="KAJ1205860.1"/>
    </source>
</evidence>
<dbReference type="AlphaFoldDB" id="A0AAV7W0L1"/>
<keyword evidence="3" id="KW-1185">Reference proteome</keyword>
<dbReference type="EMBL" id="JANPWB010000002">
    <property type="protein sequence ID" value="KAJ1205860.1"/>
    <property type="molecule type" value="Genomic_DNA"/>
</dbReference>
<dbReference type="Proteomes" id="UP001066276">
    <property type="component" value="Chromosome 1_2"/>
</dbReference>
<accession>A0AAV7W0L1</accession>